<dbReference type="GO" id="GO:0008137">
    <property type="term" value="F:NADH dehydrogenase (ubiquinone) activity"/>
    <property type="evidence" value="ECO:0007669"/>
    <property type="project" value="InterPro"/>
</dbReference>
<dbReference type="Proteomes" id="UP000485562">
    <property type="component" value="Unassembled WGS sequence"/>
</dbReference>
<sequence length="143" mass="15861">MIEKIIKWSRIKSPWILHLNTGACNACDIEIVDVLTPRFDVERFGILLKATPRHADVIVCTGPATRQMKDRIIRIYEQTPEPKFVMAVGACAMSGCVYRGAYNVIGGIDQLIPVDIYVPGCPPRPDAIIDGVVKLLAKLEKTK</sequence>
<dbReference type="SUPFAM" id="SSF56770">
    <property type="entry name" value="HydA/Nqo6-like"/>
    <property type="match status" value="1"/>
</dbReference>
<name>A0A1V6C5P9_UNCT6</name>
<dbReference type="AlphaFoldDB" id="A0A1V6C5P9"/>
<evidence type="ECO:0000256" key="4">
    <source>
        <dbReference type="ARBA" id="ARBA00022723"/>
    </source>
</evidence>
<keyword evidence="7" id="KW-0520">NAD</keyword>
<keyword evidence="3 7" id="KW-0004">4Fe-4S</keyword>
<dbReference type="PANTHER" id="PTHR42989">
    <property type="entry name" value="HYDROGENASE-4 COMPONENT I"/>
    <property type="match status" value="1"/>
</dbReference>
<organism evidence="9">
    <name type="scientific">candidate division TA06 bacterium ADurb.Bin131</name>
    <dbReference type="NCBI Taxonomy" id="1852827"/>
    <lineage>
        <taxon>Bacteria</taxon>
        <taxon>Bacteria division TA06</taxon>
    </lineage>
</organism>
<protein>
    <submittedName>
        <fullName evidence="9">NAD(P)H-quinone oxidoreductase subunit K</fullName>
        <ecNumber evidence="9">1.6.5.-</ecNumber>
    </submittedName>
</protein>
<keyword evidence="5 7" id="KW-0408">Iron</keyword>
<dbReference type="NCBIfam" id="TIGR01957">
    <property type="entry name" value="nuoB_fam"/>
    <property type="match status" value="1"/>
</dbReference>
<evidence type="ECO:0000256" key="1">
    <source>
        <dbReference type="ARBA" id="ARBA00001966"/>
    </source>
</evidence>
<dbReference type="NCBIfam" id="NF005012">
    <property type="entry name" value="PRK06411.1"/>
    <property type="match status" value="1"/>
</dbReference>
<dbReference type="InterPro" id="IPR006138">
    <property type="entry name" value="NADH_UQ_OxRdtase_20Kd_su"/>
</dbReference>
<evidence type="ECO:0000259" key="8">
    <source>
        <dbReference type="Pfam" id="PF01058"/>
    </source>
</evidence>
<evidence type="ECO:0000256" key="5">
    <source>
        <dbReference type="ARBA" id="ARBA00023004"/>
    </source>
</evidence>
<evidence type="ECO:0000313" key="9">
    <source>
        <dbReference type="EMBL" id="OQB72232.1"/>
    </source>
</evidence>
<comment type="caution">
    <text evidence="9">The sequence shown here is derived from an EMBL/GenBank/DDBJ whole genome shotgun (WGS) entry which is preliminary data.</text>
</comment>
<dbReference type="EMBL" id="MWDQ01000137">
    <property type="protein sequence ID" value="OQB72232.1"/>
    <property type="molecule type" value="Genomic_DNA"/>
</dbReference>
<accession>A0A1V6C5P9</accession>
<keyword evidence="4 7" id="KW-0479">Metal-binding</keyword>
<dbReference type="PANTHER" id="PTHR42989:SF1">
    <property type="entry name" value="FORMATE HYDROGENLYASE SUBUNIT 7-RELATED"/>
    <property type="match status" value="1"/>
</dbReference>
<dbReference type="EC" id="1.6.5.-" evidence="9"/>
<evidence type="ECO:0000256" key="6">
    <source>
        <dbReference type="ARBA" id="ARBA00023014"/>
    </source>
</evidence>
<gene>
    <name evidence="9" type="primary">ndhK</name>
    <name evidence="9" type="ORF">BWX89_01413</name>
</gene>
<proteinExistence type="inferred from homology"/>
<feature type="domain" description="NADH:ubiquinone oxidoreductase-like 20kDa subunit" evidence="8">
    <location>
        <begin position="24"/>
        <end position="135"/>
    </location>
</feature>
<dbReference type="GO" id="GO:0016491">
    <property type="term" value="F:oxidoreductase activity"/>
    <property type="evidence" value="ECO:0007669"/>
    <property type="project" value="UniProtKB-KW"/>
</dbReference>
<dbReference type="GO" id="GO:0046872">
    <property type="term" value="F:metal ion binding"/>
    <property type="evidence" value="ECO:0007669"/>
    <property type="project" value="UniProtKB-KW"/>
</dbReference>
<dbReference type="GO" id="GO:0048038">
    <property type="term" value="F:quinone binding"/>
    <property type="evidence" value="ECO:0007669"/>
    <property type="project" value="InterPro"/>
</dbReference>
<keyword evidence="6 7" id="KW-0411">Iron-sulfur</keyword>
<comment type="similarity">
    <text evidence="2 7">Belongs to the complex I 20 kDa subunit family.</text>
</comment>
<evidence type="ECO:0000256" key="3">
    <source>
        <dbReference type="ARBA" id="ARBA00022485"/>
    </source>
</evidence>
<reference evidence="9" key="1">
    <citation type="submission" date="2017-02" db="EMBL/GenBank/DDBJ databases">
        <title>Delving into the versatile metabolic prowess of the omnipresent phylum Bacteroidetes.</title>
        <authorList>
            <person name="Nobu M.K."/>
            <person name="Mei R."/>
            <person name="Narihiro T."/>
            <person name="Kuroda K."/>
            <person name="Liu W.-T."/>
        </authorList>
    </citation>
    <scope>NUCLEOTIDE SEQUENCE</scope>
    <source>
        <strain evidence="9">ADurb.Bin131</strain>
    </source>
</reference>
<keyword evidence="9" id="KW-0560">Oxidoreductase</keyword>
<dbReference type="GO" id="GO:0051539">
    <property type="term" value="F:4 iron, 4 sulfur cluster binding"/>
    <property type="evidence" value="ECO:0007669"/>
    <property type="project" value="UniProtKB-KW"/>
</dbReference>
<evidence type="ECO:0000256" key="7">
    <source>
        <dbReference type="RuleBase" id="RU004464"/>
    </source>
</evidence>
<evidence type="ECO:0000256" key="2">
    <source>
        <dbReference type="ARBA" id="ARBA00009173"/>
    </source>
</evidence>
<comment type="cofactor">
    <cofactor evidence="1">
        <name>[4Fe-4S] cluster</name>
        <dbReference type="ChEBI" id="CHEBI:49883"/>
    </cofactor>
</comment>
<dbReference type="Pfam" id="PF01058">
    <property type="entry name" value="Oxidored_q6"/>
    <property type="match status" value="1"/>
</dbReference>
<dbReference type="Gene3D" id="3.40.50.12280">
    <property type="match status" value="1"/>
</dbReference>
<dbReference type="InterPro" id="IPR006137">
    <property type="entry name" value="NADH_UbQ_OxRdtase-like_20kDa"/>
</dbReference>
<dbReference type="InterPro" id="IPR052375">
    <property type="entry name" value="Complex_I_20kDa-like"/>
</dbReference>